<dbReference type="SUPFAM" id="SSF46785">
    <property type="entry name" value="Winged helix' DNA-binding domain"/>
    <property type="match status" value="1"/>
</dbReference>
<dbReference type="EMBL" id="LGCN01000074">
    <property type="protein sequence ID" value="KOT42574.1"/>
    <property type="molecule type" value="Genomic_DNA"/>
</dbReference>
<name>A0A0M8QSX5_9ACTN</name>
<dbReference type="InterPro" id="IPR036388">
    <property type="entry name" value="WH-like_DNA-bd_sf"/>
</dbReference>
<dbReference type="Gene3D" id="1.10.10.10">
    <property type="entry name" value="Winged helix-like DNA-binding domain superfamily/Winged helix DNA-binding domain"/>
    <property type="match status" value="1"/>
</dbReference>
<dbReference type="PROSITE" id="PS51197">
    <property type="entry name" value="HTH_RRF2_2"/>
    <property type="match status" value="1"/>
</dbReference>
<dbReference type="Proteomes" id="UP000037773">
    <property type="component" value="Unassembled WGS sequence"/>
</dbReference>
<dbReference type="GO" id="GO:0003700">
    <property type="term" value="F:DNA-binding transcription factor activity"/>
    <property type="evidence" value="ECO:0007669"/>
    <property type="project" value="TreeGrafter"/>
</dbReference>
<reference evidence="1 2" key="1">
    <citation type="submission" date="2015-07" db="EMBL/GenBank/DDBJ databases">
        <authorList>
            <person name="Noorani M."/>
        </authorList>
    </citation>
    <scope>NUCLEOTIDE SEQUENCE [LARGE SCALE GENOMIC DNA]</scope>
    <source>
        <strain evidence="1 2">NRRL B-24567</strain>
    </source>
</reference>
<dbReference type="PANTHER" id="PTHR33221:SF15">
    <property type="entry name" value="HTH-TYPE TRANSCRIPTIONAL REGULATOR YWGB-RELATED"/>
    <property type="match status" value="1"/>
</dbReference>
<evidence type="ECO:0000313" key="2">
    <source>
        <dbReference type="Proteomes" id="UP000037773"/>
    </source>
</evidence>
<keyword evidence="2" id="KW-1185">Reference proteome</keyword>
<evidence type="ECO:0000313" key="1">
    <source>
        <dbReference type="EMBL" id="KOT42574.1"/>
    </source>
</evidence>
<gene>
    <name evidence="1" type="ORF">ADK41_06985</name>
</gene>
<proteinExistence type="predicted"/>
<dbReference type="PATRIC" id="fig|36816.3.peg.1495"/>
<organism evidence="1 2">
    <name type="scientific">Streptomyces caelestis</name>
    <dbReference type="NCBI Taxonomy" id="36816"/>
    <lineage>
        <taxon>Bacteria</taxon>
        <taxon>Bacillati</taxon>
        <taxon>Actinomycetota</taxon>
        <taxon>Actinomycetes</taxon>
        <taxon>Kitasatosporales</taxon>
        <taxon>Streptomycetaceae</taxon>
        <taxon>Streptomyces</taxon>
    </lineage>
</organism>
<dbReference type="InterPro" id="IPR036390">
    <property type="entry name" value="WH_DNA-bd_sf"/>
</dbReference>
<comment type="caution">
    <text evidence="1">The sequence shown here is derived from an EMBL/GenBank/DDBJ whole genome shotgun (WGS) entry which is preliminary data.</text>
</comment>
<dbReference type="Pfam" id="PF02082">
    <property type="entry name" value="Rrf2"/>
    <property type="match status" value="1"/>
</dbReference>
<dbReference type="PANTHER" id="PTHR33221">
    <property type="entry name" value="WINGED HELIX-TURN-HELIX TRANSCRIPTIONAL REGULATOR, RRF2 FAMILY"/>
    <property type="match status" value="1"/>
</dbReference>
<dbReference type="InterPro" id="IPR000944">
    <property type="entry name" value="Tscrpt_reg_Rrf2"/>
</dbReference>
<dbReference type="GO" id="GO:0005829">
    <property type="term" value="C:cytosol"/>
    <property type="evidence" value="ECO:0007669"/>
    <property type="project" value="TreeGrafter"/>
</dbReference>
<protein>
    <submittedName>
        <fullName evidence="1">Rrf2 family transcriptional regulator</fullName>
    </submittedName>
</protein>
<dbReference type="AlphaFoldDB" id="A0A0M8QSX5"/>
<sequence>MWAAARRRLVVAAGVNTNPVIIRRRLGDLRRAGLVEVRHGAGAGWSPAREPEKITLLEVYDAVDAQPTFGLHHTDPHPECPVGRGIRPALSGVYDRVERVMRQEPANTSIADVLRETLVNQPAGRWRAATAPLVVTKKSQQLNEE</sequence>
<accession>A0A0M8QSX5</accession>
<dbReference type="OrthoDB" id="9800506at2"/>